<proteinExistence type="predicted"/>
<dbReference type="Proteomes" id="UP000030663">
    <property type="component" value="Unassembled WGS sequence"/>
</dbReference>
<dbReference type="AlphaFoldDB" id="X0BUI8"/>
<dbReference type="EMBL" id="JH658411">
    <property type="protein sequence ID" value="EXK82608.1"/>
    <property type="molecule type" value="Genomic_DNA"/>
</dbReference>
<reference evidence="2 3" key="1">
    <citation type="submission" date="2011-11" db="EMBL/GenBank/DDBJ databases">
        <title>The Genome Sequence of Fusarium oxysporum PHW815.</title>
        <authorList>
            <consortium name="The Broad Institute Genome Sequencing Platform"/>
            <person name="Ma L.-J."/>
            <person name="Gale L.R."/>
            <person name="Schwartz D.C."/>
            <person name="Zhou S."/>
            <person name="Corby-Kistler H."/>
            <person name="Young S.K."/>
            <person name="Zeng Q."/>
            <person name="Gargeya S."/>
            <person name="Fitzgerald M."/>
            <person name="Haas B."/>
            <person name="Abouelleil A."/>
            <person name="Alvarado L."/>
            <person name="Arachchi H.M."/>
            <person name="Berlin A."/>
            <person name="Brown A."/>
            <person name="Chapman S.B."/>
            <person name="Chen Z."/>
            <person name="Dunbar C."/>
            <person name="Freedman E."/>
            <person name="Gearin G."/>
            <person name="Goldberg J."/>
            <person name="Griggs A."/>
            <person name="Gujja S."/>
            <person name="Heiman D."/>
            <person name="Howarth C."/>
            <person name="Larson L."/>
            <person name="Lui A."/>
            <person name="MacDonald P.J.P."/>
            <person name="Montmayeur A."/>
            <person name="Murphy C."/>
            <person name="Neiman D."/>
            <person name="Pearson M."/>
            <person name="Priest M."/>
            <person name="Roberts A."/>
            <person name="Saif S."/>
            <person name="Shea T."/>
            <person name="Shenoy N."/>
            <person name="Sisk P."/>
            <person name="Stolte C."/>
            <person name="Sykes S."/>
            <person name="Wortman J."/>
            <person name="Nusbaum C."/>
            <person name="Birren B."/>
        </authorList>
    </citation>
    <scope>NUCLEOTIDE SEQUENCE [LARGE SCALE GENOMIC DNA]</scope>
    <source>
        <strain evidence="2 3">54005</strain>
    </source>
</reference>
<feature type="region of interest" description="Disordered" evidence="1">
    <location>
        <begin position="69"/>
        <end position="94"/>
    </location>
</feature>
<accession>X0BUI8</accession>
<sequence>MDDLLTRRALLLSELAELEDTISVFREAAGENEDFVDADSVIPFLSYRGNDNDNNEIGVENQVAIDVSDETFSDFPDSPDTTSQGEDMEMNEYSPQPTLSKLSVLVTPEVALHHGPRQDSRFKQDKWLSEKPHGCFSRDLLKWVCGARLYNKLPHEMPVIFLAHPNAAECPTNEPCGHWELRWDDRPRREPGTIELELICLDRKNHENFVDPPEQKFYLFDKDHPRPIKCEPCFLYNALKPDFSSLDATNLDLVTFRMIQPDDGEDNEPVDGLDEESNTTSCDKPYVEMDLMLHHYIKCAFCIKYLKQDALYMHYFLFYLRLSAFYNRFSA</sequence>
<organism evidence="2 3">
    <name type="scientific">Fusarium oxysporum f. sp. raphani 54005</name>
    <dbReference type="NCBI Taxonomy" id="1089458"/>
    <lineage>
        <taxon>Eukaryota</taxon>
        <taxon>Fungi</taxon>
        <taxon>Dikarya</taxon>
        <taxon>Ascomycota</taxon>
        <taxon>Pezizomycotina</taxon>
        <taxon>Sordariomycetes</taxon>
        <taxon>Hypocreomycetidae</taxon>
        <taxon>Hypocreales</taxon>
        <taxon>Nectriaceae</taxon>
        <taxon>Fusarium</taxon>
        <taxon>Fusarium oxysporum species complex</taxon>
    </lineage>
</organism>
<dbReference type="OrthoDB" id="5091548at2759"/>
<protein>
    <submittedName>
        <fullName evidence="2">Uncharacterized protein</fullName>
    </submittedName>
</protein>
<evidence type="ECO:0000256" key="1">
    <source>
        <dbReference type="SAM" id="MobiDB-lite"/>
    </source>
</evidence>
<dbReference type="eggNOG" id="ENOG502R0XQ">
    <property type="taxonomic scope" value="Eukaryota"/>
</dbReference>
<dbReference type="HOGENOM" id="CLU_894406_0_0_1"/>
<keyword evidence="3" id="KW-1185">Reference proteome</keyword>
<evidence type="ECO:0000313" key="2">
    <source>
        <dbReference type="EMBL" id="EXK82608.1"/>
    </source>
</evidence>
<name>X0BUI8_FUSOX</name>
<gene>
    <name evidence="2" type="ORF">FOQG_13035</name>
</gene>
<evidence type="ECO:0000313" key="3">
    <source>
        <dbReference type="Proteomes" id="UP000030663"/>
    </source>
</evidence>